<comment type="subcellular location">
    <subcellularLocation>
        <location evidence="1">Cell inner membrane</location>
        <topology evidence="1">Multi-pass membrane protein</topology>
    </subcellularLocation>
</comment>
<comment type="caution">
    <text evidence="9">The sequence shown here is derived from an EMBL/GenBank/DDBJ whole genome shotgun (WGS) entry which is preliminary data.</text>
</comment>
<evidence type="ECO:0000256" key="4">
    <source>
        <dbReference type="ARBA" id="ARBA00022989"/>
    </source>
</evidence>
<dbReference type="SUPFAM" id="SSF48403">
    <property type="entry name" value="Ankyrin repeat"/>
    <property type="match status" value="1"/>
</dbReference>
<dbReference type="PROSITE" id="PS50297">
    <property type="entry name" value="ANK_REP_REGION"/>
    <property type="match status" value="1"/>
</dbReference>
<keyword evidence="4 8" id="KW-1133">Transmembrane helix</keyword>
<dbReference type="Pfam" id="PF06965">
    <property type="entry name" value="Na_H_antiport_1"/>
    <property type="match status" value="1"/>
</dbReference>
<feature type="transmembrane region" description="Helical" evidence="8">
    <location>
        <begin position="349"/>
        <end position="369"/>
    </location>
</feature>
<keyword evidence="2" id="KW-1003">Cell membrane</keyword>
<feature type="transmembrane region" description="Helical" evidence="8">
    <location>
        <begin position="249"/>
        <end position="266"/>
    </location>
</feature>
<reference evidence="9 10" key="1">
    <citation type="submission" date="2024-02" db="EMBL/GenBank/DDBJ databases">
        <authorList>
            <person name="Chen Y."/>
            <person name="Shah S."/>
            <person name="Dougan E. K."/>
            <person name="Thang M."/>
            <person name="Chan C."/>
        </authorList>
    </citation>
    <scope>NUCLEOTIDE SEQUENCE [LARGE SCALE GENOMIC DNA]</scope>
</reference>
<evidence type="ECO:0000256" key="8">
    <source>
        <dbReference type="SAM" id="Phobius"/>
    </source>
</evidence>
<evidence type="ECO:0000313" key="9">
    <source>
        <dbReference type="EMBL" id="CAK9066993.1"/>
    </source>
</evidence>
<dbReference type="PANTHER" id="PTHR30341">
    <property type="entry name" value="SODIUM ION/PROTON ANTIPORTER NHAA-RELATED"/>
    <property type="match status" value="1"/>
</dbReference>
<dbReference type="InterPro" id="IPR023171">
    <property type="entry name" value="Na/H_antiporter_dom_sf"/>
</dbReference>
<keyword evidence="10" id="KW-1185">Reference proteome</keyword>
<dbReference type="InterPro" id="IPR004670">
    <property type="entry name" value="NhaA"/>
</dbReference>
<dbReference type="Gene3D" id="1.20.1530.10">
    <property type="entry name" value="Na+/H+ antiporter like domain"/>
    <property type="match status" value="2"/>
</dbReference>
<evidence type="ECO:0000313" key="10">
    <source>
        <dbReference type="Proteomes" id="UP001642484"/>
    </source>
</evidence>
<evidence type="ECO:0000256" key="6">
    <source>
        <dbReference type="PROSITE-ProRule" id="PRU00023"/>
    </source>
</evidence>
<feature type="repeat" description="ANK" evidence="6">
    <location>
        <begin position="523"/>
        <end position="555"/>
    </location>
</feature>
<evidence type="ECO:0000256" key="7">
    <source>
        <dbReference type="SAM" id="MobiDB-lite"/>
    </source>
</evidence>
<evidence type="ECO:0000256" key="3">
    <source>
        <dbReference type="ARBA" id="ARBA00022692"/>
    </source>
</evidence>
<feature type="transmembrane region" description="Helical" evidence="8">
    <location>
        <begin position="414"/>
        <end position="432"/>
    </location>
</feature>
<dbReference type="PROSITE" id="PS50088">
    <property type="entry name" value="ANK_REPEAT"/>
    <property type="match status" value="1"/>
</dbReference>
<feature type="transmembrane region" description="Helical" evidence="8">
    <location>
        <begin position="381"/>
        <end position="402"/>
    </location>
</feature>
<dbReference type="InterPro" id="IPR036770">
    <property type="entry name" value="Ankyrin_rpt-contain_sf"/>
</dbReference>
<gene>
    <name evidence="9" type="ORF">CCMP2556_LOCUS32922</name>
</gene>
<feature type="transmembrane region" description="Helical" evidence="8">
    <location>
        <begin position="286"/>
        <end position="303"/>
    </location>
</feature>
<keyword evidence="6" id="KW-0040">ANK repeat</keyword>
<sequence>MQDGVHVSEGSLVSVEAKDETPERRTLQKKPSKLKTELALHSLGGAAARVTSKAGILIATMFAGDSDSDSEDENGLPKPKRIGRLRAGRDYIIGILQKYSIPLVFGVCLAMVWSNLDEESYLQMAHWTPIAGSLDQPMCLPDDLNRTVESNHSEDHHRRLGGGAGGDDFLPSDYNAKCSLEAVLKGWGIPTAPGAQDGYFLGLDVCHFDLRLLLAILDDALGMIIIAAYIVLAAPLSWIGLFKAHVHPALALVFIVPFMPATHAIAPQGPRDLGLDDGHPLTAELHVQTNFGMFFFGLVNAGVKQEPQRFAAIIGSIPSVESQHVSAWRTWAERVVDETKRAEGMEREWLVVGKTVGIAGMSLLGHCIGAPLPKGLSVPDLVATALGGVGLTVALFVANEAFVQPEMRGQAKMGAVLSISCGLLAFVIQRAFAKGKSDAEGEDEEENGVTSTIGLFAVDQGPLVGFRSKSHLEETLDIELQPEVQVAWLPVLNAFVKLQVFGIATVRRLLESKIDPNESCEPHGSTAVHQAATGGSGEVLRLLYDFGADLTARDGRMLTAAHLAADAGHVEVLRLLDELERRRCTARLLLATLPSWSFFRAWASTCWHLRRMERQRCTMQPKLDRTQCCASSLQAAVQSFCI</sequence>
<keyword evidence="5 8" id="KW-0472">Membrane</keyword>
<dbReference type="Proteomes" id="UP001642484">
    <property type="component" value="Unassembled WGS sequence"/>
</dbReference>
<proteinExistence type="predicted"/>
<keyword evidence="3 8" id="KW-0812">Transmembrane</keyword>
<dbReference type="PANTHER" id="PTHR30341:SF0">
    <property type="entry name" value="NA(+)_H(+) ANTIPORTER NHAA"/>
    <property type="match status" value="1"/>
</dbReference>
<feature type="transmembrane region" description="Helical" evidence="8">
    <location>
        <begin position="220"/>
        <end position="242"/>
    </location>
</feature>
<accession>A0ABP0NUH5</accession>
<evidence type="ECO:0000256" key="5">
    <source>
        <dbReference type="ARBA" id="ARBA00023136"/>
    </source>
</evidence>
<dbReference type="SMART" id="SM00248">
    <property type="entry name" value="ANK"/>
    <property type="match status" value="2"/>
</dbReference>
<dbReference type="Pfam" id="PF12796">
    <property type="entry name" value="Ank_2"/>
    <property type="match status" value="1"/>
</dbReference>
<organism evidence="9 10">
    <name type="scientific">Durusdinium trenchii</name>
    <dbReference type="NCBI Taxonomy" id="1381693"/>
    <lineage>
        <taxon>Eukaryota</taxon>
        <taxon>Sar</taxon>
        <taxon>Alveolata</taxon>
        <taxon>Dinophyceae</taxon>
        <taxon>Suessiales</taxon>
        <taxon>Symbiodiniaceae</taxon>
        <taxon>Durusdinium</taxon>
    </lineage>
</organism>
<feature type="region of interest" description="Disordered" evidence="7">
    <location>
        <begin position="1"/>
        <end position="31"/>
    </location>
</feature>
<feature type="transmembrane region" description="Helical" evidence="8">
    <location>
        <begin position="91"/>
        <end position="113"/>
    </location>
</feature>
<name>A0ABP0NUH5_9DINO</name>
<dbReference type="EMBL" id="CAXAMN010022162">
    <property type="protein sequence ID" value="CAK9066993.1"/>
    <property type="molecule type" value="Genomic_DNA"/>
</dbReference>
<dbReference type="Gene3D" id="1.25.40.20">
    <property type="entry name" value="Ankyrin repeat-containing domain"/>
    <property type="match status" value="1"/>
</dbReference>
<evidence type="ECO:0000256" key="2">
    <source>
        <dbReference type="ARBA" id="ARBA00022475"/>
    </source>
</evidence>
<feature type="compositionally biased region" description="Basic and acidic residues" evidence="7">
    <location>
        <begin position="16"/>
        <end position="26"/>
    </location>
</feature>
<evidence type="ECO:0000256" key="1">
    <source>
        <dbReference type="ARBA" id="ARBA00004429"/>
    </source>
</evidence>
<protein>
    <submittedName>
        <fullName evidence="9">Uncharacterized protein</fullName>
    </submittedName>
</protein>
<dbReference type="InterPro" id="IPR002110">
    <property type="entry name" value="Ankyrin_rpt"/>
</dbReference>